<organism evidence="1 2">
    <name type="scientific">Candidatus Buchananbacteria bacterium RIFCSPLOWO2_01_FULL_40_23b</name>
    <dbReference type="NCBI Taxonomy" id="1797544"/>
    <lineage>
        <taxon>Bacteria</taxon>
        <taxon>Candidatus Buchananiibacteriota</taxon>
    </lineage>
</organism>
<gene>
    <name evidence="1" type="ORF">A2912_01415</name>
</gene>
<evidence type="ECO:0008006" key="3">
    <source>
        <dbReference type="Google" id="ProtNLM"/>
    </source>
</evidence>
<accession>A0A1G1YS70</accession>
<dbReference type="Proteomes" id="UP000178122">
    <property type="component" value="Unassembled WGS sequence"/>
</dbReference>
<dbReference type="SUPFAM" id="SSF55608">
    <property type="entry name" value="Homing endonucleases"/>
    <property type="match status" value="1"/>
</dbReference>
<sequence length="541" mass="62436">MLEQYRHQIILEAPDFLNIQEPEENKELLPHTRETAWLLSVLSFGATIEREKGMIEFKGKRNLPFIQSEQAREKLERTLQTPGIRIEEKEGERLIFQPQQEILDAIVCADKNSWTSAVQEKHPWVLESEESRWGLIEGVFDVKGGLDSNITKGHMYFYINDQTQAQLMLETLERNNVDKVACKYTYPTETNRLTRKYLNGIHIQSYKSRHYIATHITSVINEKEQKLDELRTSKIKENGDQKNNQQIEQNLQLLIPSDDLAWLLGVICTGGTLTGNALSIDTHHQPLLDKIKLIGERVFGVNAHVYDVKKRKDGTISQRIAFMDRNIMNLLGNLKSGQWTETIQQQHSWLQNQESRIWNFLTGIYEKRGNFTLHTRIDIYPGSLETADFIISLLNKVGIKHARLSPKQINTTERVSISNHQDVKFFSEHIHSVIPIKEELLVAGRNLANIEYKQSVKNRPSTIDEVVEEALLLIREFGTLPPSSKIDALRKESKTRFSPRVYVRRFGDGSMSSAREELMRIYRERMGNEENPNSTSGSIYP</sequence>
<evidence type="ECO:0000313" key="1">
    <source>
        <dbReference type="EMBL" id="OGY55154.1"/>
    </source>
</evidence>
<reference evidence="1 2" key="1">
    <citation type="journal article" date="2016" name="Nat. Commun.">
        <title>Thousands of microbial genomes shed light on interconnected biogeochemical processes in an aquifer system.</title>
        <authorList>
            <person name="Anantharaman K."/>
            <person name="Brown C.T."/>
            <person name="Hug L.A."/>
            <person name="Sharon I."/>
            <person name="Castelle C.J."/>
            <person name="Probst A.J."/>
            <person name="Thomas B.C."/>
            <person name="Singh A."/>
            <person name="Wilkins M.J."/>
            <person name="Karaoz U."/>
            <person name="Brodie E.L."/>
            <person name="Williams K.H."/>
            <person name="Hubbard S.S."/>
            <person name="Banfield J.F."/>
        </authorList>
    </citation>
    <scope>NUCLEOTIDE SEQUENCE [LARGE SCALE GENOMIC DNA]</scope>
</reference>
<dbReference type="AlphaFoldDB" id="A0A1G1YS70"/>
<proteinExistence type="predicted"/>
<dbReference type="InterPro" id="IPR027434">
    <property type="entry name" value="Homing_endonucl"/>
</dbReference>
<name>A0A1G1YS70_9BACT</name>
<comment type="caution">
    <text evidence="1">The sequence shown here is derived from an EMBL/GenBank/DDBJ whole genome shotgun (WGS) entry which is preliminary data.</text>
</comment>
<protein>
    <recommendedName>
        <fullName evidence="3">DOD-type homing endonuclease domain-containing protein</fullName>
    </recommendedName>
</protein>
<evidence type="ECO:0000313" key="2">
    <source>
        <dbReference type="Proteomes" id="UP000178122"/>
    </source>
</evidence>
<dbReference type="EMBL" id="MHIN01000021">
    <property type="protein sequence ID" value="OGY55154.1"/>
    <property type="molecule type" value="Genomic_DNA"/>
</dbReference>
<dbReference type="Gene3D" id="3.10.28.10">
    <property type="entry name" value="Homing endonucleases"/>
    <property type="match status" value="1"/>
</dbReference>